<dbReference type="Pfam" id="PF14373">
    <property type="entry name" value="Imm_superinfect"/>
    <property type="match status" value="1"/>
</dbReference>
<evidence type="ECO:0000256" key="1">
    <source>
        <dbReference type="SAM" id="Phobius"/>
    </source>
</evidence>
<gene>
    <name evidence="2" type="ORF">CH371_04320</name>
</gene>
<protein>
    <recommendedName>
        <fullName evidence="4">Superinfection immunity protein</fullName>
    </recommendedName>
</protein>
<dbReference type="EMBL" id="NPDT01000001">
    <property type="protein sequence ID" value="PJZ67279.1"/>
    <property type="molecule type" value="Genomic_DNA"/>
</dbReference>
<evidence type="ECO:0000313" key="3">
    <source>
        <dbReference type="Proteomes" id="UP000231912"/>
    </source>
</evidence>
<dbReference type="InterPro" id="IPR016410">
    <property type="entry name" value="Phage_imm"/>
</dbReference>
<evidence type="ECO:0008006" key="4">
    <source>
        <dbReference type="Google" id="ProtNLM"/>
    </source>
</evidence>
<keyword evidence="1" id="KW-0472">Membrane</keyword>
<accession>A0A2M9ZFR4</accession>
<name>A0A2M9ZFR4_9LEPT</name>
<keyword evidence="1" id="KW-0812">Transmembrane</keyword>
<comment type="caution">
    <text evidence="2">The sequence shown here is derived from an EMBL/GenBank/DDBJ whole genome shotgun (WGS) entry which is preliminary data.</text>
</comment>
<dbReference type="AlphaFoldDB" id="A0A2M9ZFR4"/>
<feature type="transmembrane region" description="Helical" evidence="1">
    <location>
        <begin position="6"/>
        <end position="26"/>
    </location>
</feature>
<keyword evidence="1" id="KW-1133">Transmembrane helix</keyword>
<feature type="transmembrane region" description="Helical" evidence="1">
    <location>
        <begin position="38"/>
        <end position="63"/>
    </location>
</feature>
<dbReference type="RefSeq" id="WP_100757781.1">
    <property type="nucleotide sequence ID" value="NZ_NPDT01000001.1"/>
</dbReference>
<evidence type="ECO:0000313" key="2">
    <source>
        <dbReference type="EMBL" id="PJZ67279.1"/>
    </source>
</evidence>
<sequence length="67" mass="7906">MFGNLGYAELLMLFIVFCIFSGFYFLPTIIGYFRKKKLLPIFLINLFTGWICIGWFLALWLGLRKES</sequence>
<organism evidence="2 3">
    <name type="scientific">Leptospira wolffii</name>
    <dbReference type="NCBI Taxonomy" id="409998"/>
    <lineage>
        <taxon>Bacteria</taxon>
        <taxon>Pseudomonadati</taxon>
        <taxon>Spirochaetota</taxon>
        <taxon>Spirochaetia</taxon>
        <taxon>Leptospirales</taxon>
        <taxon>Leptospiraceae</taxon>
        <taxon>Leptospira</taxon>
    </lineage>
</organism>
<proteinExistence type="predicted"/>
<dbReference type="Proteomes" id="UP000231912">
    <property type="component" value="Unassembled WGS sequence"/>
</dbReference>
<reference evidence="2 3" key="1">
    <citation type="submission" date="2017-07" db="EMBL/GenBank/DDBJ databases">
        <title>Leptospira spp. isolated from tropical soils.</title>
        <authorList>
            <person name="Thibeaux R."/>
            <person name="Iraola G."/>
            <person name="Ferres I."/>
            <person name="Bierque E."/>
            <person name="Girault D."/>
            <person name="Soupe-Gilbert M.-E."/>
            <person name="Picardeau M."/>
            <person name="Goarant C."/>
        </authorList>
    </citation>
    <scope>NUCLEOTIDE SEQUENCE [LARGE SCALE GENOMIC DNA]</scope>
    <source>
        <strain evidence="2 3">FH2-C-A2</strain>
    </source>
</reference>